<dbReference type="PIRSF" id="PIRSF001365">
    <property type="entry name" value="DHDPS"/>
    <property type="match status" value="1"/>
</dbReference>
<feature type="active site" description="Proton donor/acceptor" evidence="4">
    <location>
        <position position="132"/>
    </location>
</feature>
<evidence type="ECO:0000256" key="3">
    <source>
        <dbReference type="PIRNR" id="PIRNR001365"/>
    </source>
</evidence>
<dbReference type="Pfam" id="PF00701">
    <property type="entry name" value="DHDPS"/>
    <property type="match status" value="1"/>
</dbReference>
<evidence type="ECO:0000313" key="7">
    <source>
        <dbReference type="Proteomes" id="UP000754226"/>
    </source>
</evidence>
<keyword evidence="2" id="KW-0704">Schiff base</keyword>
<dbReference type="PRINTS" id="PR00146">
    <property type="entry name" value="DHPICSNTHASE"/>
</dbReference>
<feature type="binding site" evidence="5">
    <location>
        <position position="44"/>
    </location>
    <ligand>
        <name>pyruvate</name>
        <dbReference type="ChEBI" id="CHEBI:15361"/>
    </ligand>
</feature>
<proteinExistence type="inferred from homology"/>
<reference evidence="6" key="1">
    <citation type="submission" date="2021-02" db="EMBL/GenBank/DDBJ databases">
        <title>Infant gut strain persistence is associated with maternal origin, phylogeny, and functional potential including surface adhesion and iron acquisition.</title>
        <authorList>
            <person name="Lou Y.C."/>
        </authorList>
    </citation>
    <scope>NUCLEOTIDE SEQUENCE</scope>
    <source>
        <strain evidence="6">L3_106_000M1_dasL3_106_000M1_concoct_15</strain>
    </source>
</reference>
<evidence type="ECO:0000256" key="2">
    <source>
        <dbReference type="ARBA" id="ARBA00023270"/>
    </source>
</evidence>
<dbReference type="PANTHER" id="PTHR42849:SF1">
    <property type="entry name" value="N-ACETYLNEURAMINATE LYASE"/>
    <property type="match status" value="1"/>
</dbReference>
<keyword evidence="1 3" id="KW-0456">Lyase</keyword>
<dbReference type="SMART" id="SM01130">
    <property type="entry name" value="DHDPS"/>
    <property type="match status" value="1"/>
</dbReference>
<dbReference type="GO" id="GO:0008747">
    <property type="term" value="F:N-acetylneuraminate lyase activity"/>
    <property type="evidence" value="ECO:0007669"/>
    <property type="project" value="TreeGrafter"/>
</dbReference>
<dbReference type="InterPro" id="IPR020624">
    <property type="entry name" value="Schiff_base-form_aldolases_CS"/>
</dbReference>
<dbReference type="InterPro" id="IPR002220">
    <property type="entry name" value="DapA-like"/>
</dbReference>
<dbReference type="GO" id="GO:0019262">
    <property type="term" value="P:N-acetylneuraminate catabolic process"/>
    <property type="evidence" value="ECO:0007669"/>
    <property type="project" value="TreeGrafter"/>
</dbReference>
<dbReference type="PANTHER" id="PTHR42849">
    <property type="entry name" value="N-ACETYLNEURAMINATE LYASE"/>
    <property type="match status" value="1"/>
</dbReference>
<evidence type="ECO:0000256" key="1">
    <source>
        <dbReference type="ARBA" id="ARBA00023239"/>
    </source>
</evidence>
<organism evidence="6 7">
    <name type="scientific">Acidaminococcus intestini</name>
    <dbReference type="NCBI Taxonomy" id="187327"/>
    <lineage>
        <taxon>Bacteria</taxon>
        <taxon>Bacillati</taxon>
        <taxon>Bacillota</taxon>
        <taxon>Negativicutes</taxon>
        <taxon>Acidaminococcales</taxon>
        <taxon>Acidaminococcaceae</taxon>
        <taxon>Acidaminococcus</taxon>
    </lineage>
</organism>
<accession>A0A943EF47</accession>
<dbReference type="Gene3D" id="3.20.20.70">
    <property type="entry name" value="Aldolase class I"/>
    <property type="match status" value="1"/>
</dbReference>
<evidence type="ECO:0000313" key="6">
    <source>
        <dbReference type="EMBL" id="MBS5520511.1"/>
    </source>
</evidence>
<dbReference type="AlphaFoldDB" id="A0A943EF47"/>
<dbReference type="GO" id="GO:0005829">
    <property type="term" value="C:cytosol"/>
    <property type="evidence" value="ECO:0007669"/>
    <property type="project" value="TreeGrafter"/>
</dbReference>
<dbReference type="EMBL" id="JAGZCZ010000013">
    <property type="protein sequence ID" value="MBS5520511.1"/>
    <property type="molecule type" value="Genomic_DNA"/>
</dbReference>
<dbReference type="Proteomes" id="UP000754226">
    <property type="component" value="Unassembled WGS sequence"/>
</dbReference>
<evidence type="ECO:0000256" key="5">
    <source>
        <dbReference type="PIRSR" id="PIRSR001365-2"/>
    </source>
</evidence>
<name>A0A943EF47_9FIRM</name>
<feature type="active site" description="Schiff-base intermediate with substrate" evidence="4">
    <location>
        <position position="161"/>
    </location>
</feature>
<dbReference type="PROSITE" id="PS00665">
    <property type="entry name" value="DHDPS_1"/>
    <property type="match status" value="1"/>
</dbReference>
<dbReference type="SUPFAM" id="SSF51569">
    <property type="entry name" value="Aldolase"/>
    <property type="match status" value="1"/>
</dbReference>
<dbReference type="CDD" id="cd00408">
    <property type="entry name" value="DHDPS-like"/>
    <property type="match status" value="1"/>
</dbReference>
<protein>
    <submittedName>
        <fullName evidence="6">Dihydrodipicolinate synthase family protein</fullName>
    </submittedName>
</protein>
<evidence type="ECO:0000256" key="4">
    <source>
        <dbReference type="PIRSR" id="PIRSR001365-1"/>
    </source>
</evidence>
<comment type="caution">
    <text evidence="6">The sequence shown here is derived from an EMBL/GenBank/DDBJ whole genome shotgun (WGS) entry which is preliminary data.</text>
</comment>
<dbReference type="InterPro" id="IPR013785">
    <property type="entry name" value="Aldolase_TIM"/>
</dbReference>
<comment type="similarity">
    <text evidence="3">Belongs to the DapA family.</text>
</comment>
<sequence>MAKFYTAVVTIFNKDGSLDYNGNKAVYENLIRNHSDGIVLMGSTGEFFNLTLTQAKDLAAFALKTVNHQMDVIVGASRMIPSESVELGNFALSQGADAVIVISPYYFKLSDANIENYYDQIVPNIHGPVYLYNFPGCTGYDLKPEIALRLRRKYPNLKGYKDTIDNFAHTRDLCLTMHREFPDFEIYSGFDDCFVPNYLAGGSGCIGGLTNMYPELFVALTKALNEGRWDDVEVMQHKVNRMMELFEICSPFLTAVKRAMKIRGLIENEYGSNPFVVATEEEDKKIRKLLQDLDLL</sequence>
<gene>
    <name evidence="6" type="ORF">KHX13_09430</name>
</gene>
<feature type="binding site" evidence="5">
    <location>
        <position position="206"/>
    </location>
    <ligand>
        <name>pyruvate</name>
        <dbReference type="ChEBI" id="CHEBI:15361"/>
    </ligand>
</feature>